<protein>
    <submittedName>
        <fullName evidence="7">2-hydroxyacid dehydrogenase</fullName>
    </submittedName>
</protein>
<reference evidence="7 8" key="1">
    <citation type="submission" date="2019-04" db="EMBL/GenBank/DDBJ databases">
        <title>Thalassotalea guangxiensis sp. nov., isolated from sediment of the coastal wetland.</title>
        <authorList>
            <person name="Zheng S."/>
            <person name="Zhang D."/>
        </authorList>
    </citation>
    <scope>NUCLEOTIDE SEQUENCE [LARGE SCALE GENOMIC DNA]</scope>
    <source>
        <strain evidence="7 8">ZS-4</strain>
    </source>
</reference>
<gene>
    <name evidence="7" type="ORF">E8M12_09115</name>
</gene>
<feature type="domain" description="D-isomer specific 2-hydroxyacid dehydrogenase catalytic" evidence="5">
    <location>
        <begin position="5"/>
        <end position="329"/>
    </location>
</feature>
<comment type="similarity">
    <text evidence="1 4">Belongs to the D-isomer specific 2-hydroxyacid dehydrogenase family.</text>
</comment>
<evidence type="ECO:0000256" key="4">
    <source>
        <dbReference type="RuleBase" id="RU003719"/>
    </source>
</evidence>
<keyword evidence="2 4" id="KW-0560">Oxidoreductase</keyword>
<name>A0A4U1B5G5_9GAMM</name>
<dbReference type="GO" id="GO:0051287">
    <property type="term" value="F:NAD binding"/>
    <property type="evidence" value="ECO:0007669"/>
    <property type="project" value="InterPro"/>
</dbReference>
<dbReference type="Proteomes" id="UP000307999">
    <property type="component" value="Unassembled WGS sequence"/>
</dbReference>
<dbReference type="SUPFAM" id="SSF51735">
    <property type="entry name" value="NAD(P)-binding Rossmann-fold domains"/>
    <property type="match status" value="1"/>
</dbReference>
<organism evidence="7 8">
    <name type="scientific">Thalassotalea mangrovi</name>
    <dbReference type="NCBI Taxonomy" id="2572245"/>
    <lineage>
        <taxon>Bacteria</taxon>
        <taxon>Pseudomonadati</taxon>
        <taxon>Pseudomonadota</taxon>
        <taxon>Gammaproteobacteria</taxon>
        <taxon>Alteromonadales</taxon>
        <taxon>Colwelliaceae</taxon>
        <taxon>Thalassotalea</taxon>
    </lineage>
</organism>
<dbReference type="InterPro" id="IPR029752">
    <property type="entry name" value="D-isomer_DH_CS1"/>
</dbReference>
<dbReference type="Pfam" id="PF02826">
    <property type="entry name" value="2-Hacid_dh_C"/>
    <property type="match status" value="1"/>
</dbReference>
<dbReference type="SUPFAM" id="SSF52283">
    <property type="entry name" value="Formate/glycerate dehydrogenase catalytic domain-like"/>
    <property type="match status" value="1"/>
</dbReference>
<dbReference type="EMBL" id="SWDB01000021">
    <property type="protein sequence ID" value="TKB45348.1"/>
    <property type="molecule type" value="Genomic_DNA"/>
</dbReference>
<dbReference type="GO" id="GO:0008720">
    <property type="term" value="F:D-lactate dehydrogenase (NAD+) activity"/>
    <property type="evidence" value="ECO:0007669"/>
    <property type="project" value="TreeGrafter"/>
</dbReference>
<comment type="caution">
    <text evidence="7">The sequence shown here is derived from an EMBL/GenBank/DDBJ whole genome shotgun (WGS) entry which is preliminary data.</text>
</comment>
<keyword evidence="3" id="KW-0520">NAD</keyword>
<dbReference type="InterPro" id="IPR036291">
    <property type="entry name" value="NAD(P)-bd_dom_sf"/>
</dbReference>
<evidence type="ECO:0000313" key="8">
    <source>
        <dbReference type="Proteomes" id="UP000307999"/>
    </source>
</evidence>
<accession>A0A4U1B5G5</accession>
<evidence type="ECO:0000313" key="7">
    <source>
        <dbReference type="EMBL" id="TKB45348.1"/>
    </source>
</evidence>
<dbReference type="InterPro" id="IPR006139">
    <property type="entry name" value="D-isomer_2_OHA_DH_cat_dom"/>
</dbReference>
<sequence length="333" mass="36886">MFKVAVFSSKKYDEVFLSQSNQSGQLQLDFFASHLDQQTVELVQGYQAVCVFVNDVVDHHVLRQLHKFGVKVVALRCAGFNNLDLKTAHSLGIQVCRVPEYSPQAVAEHTIGLLLTLSRKYHKAYLRVRENNFSLDGLMGFNLYGKTAGIIGVGKIGSATIKILLGFGCKVLCYDPSPNPEAKQLDIKFVPLNELFANADIISLHCPLNHGTKHIINRSAIELMKPGVTIINTSRGGVIDSKAIIEGLKSQKIGFLGLDVYELESELFFEDLSDAIIQDDVFTRLLTFPNVFITGHQGFFTEEALITIGQTTIENLEQLLNGKPCENVIESAR</sequence>
<dbReference type="Pfam" id="PF00389">
    <property type="entry name" value="2-Hacid_dh"/>
    <property type="match status" value="1"/>
</dbReference>
<proteinExistence type="inferred from homology"/>
<dbReference type="AlphaFoldDB" id="A0A4U1B5G5"/>
<evidence type="ECO:0000256" key="3">
    <source>
        <dbReference type="ARBA" id="ARBA00023027"/>
    </source>
</evidence>
<dbReference type="Gene3D" id="3.40.50.720">
    <property type="entry name" value="NAD(P)-binding Rossmann-like Domain"/>
    <property type="match status" value="2"/>
</dbReference>
<evidence type="ECO:0000256" key="1">
    <source>
        <dbReference type="ARBA" id="ARBA00005854"/>
    </source>
</evidence>
<keyword evidence="8" id="KW-1185">Reference proteome</keyword>
<dbReference type="InterPro" id="IPR006140">
    <property type="entry name" value="D-isomer_DH_NAD-bd"/>
</dbReference>
<dbReference type="RefSeq" id="WP_136735835.1">
    <property type="nucleotide sequence ID" value="NZ_SWDB01000021.1"/>
</dbReference>
<dbReference type="PANTHER" id="PTHR43026:SF1">
    <property type="entry name" value="2-HYDROXYACID DEHYDROGENASE HOMOLOG 1-RELATED"/>
    <property type="match status" value="1"/>
</dbReference>
<dbReference type="InterPro" id="IPR029753">
    <property type="entry name" value="D-isomer_DH_CS"/>
</dbReference>
<evidence type="ECO:0000259" key="5">
    <source>
        <dbReference type="Pfam" id="PF00389"/>
    </source>
</evidence>
<dbReference type="PANTHER" id="PTHR43026">
    <property type="entry name" value="2-HYDROXYACID DEHYDROGENASE HOMOLOG 1-RELATED"/>
    <property type="match status" value="1"/>
</dbReference>
<dbReference type="OrthoDB" id="9805416at2"/>
<dbReference type="PROSITE" id="PS00670">
    <property type="entry name" value="D_2_HYDROXYACID_DH_2"/>
    <property type="match status" value="1"/>
</dbReference>
<dbReference type="PROSITE" id="PS00065">
    <property type="entry name" value="D_2_HYDROXYACID_DH_1"/>
    <property type="match status" value="1"/>
</dbReference>
<dbReference type="InterPro" id="IPR058205">
    <property type="entry name" value="D-LDH-like"/>
</dbReference>
<feature type="domain" description="D-isomer specific 2-hydroxyacid dehydrogenase NAD-binding" evidence="6">
    <location>
        <begin position="111"/>
        <end position="298"/>
    </location>
</feature>
<evidence type="ECO:0000256" key="2">
    <source>
        <dbReference type="ARBA" id="ARBA00023002"/>
    </source>
</evidence>
<dbReference type="CDD" id="cd12183">
    <property type="entry name" value="LDH_like_2"/>
    <property type="match status" value="1"/>
</dbReference>
<evidence type="ECO:0000259" key="6">
    <source>
        <dbReference type="Pfam" id="PF02826"/>
    </source>
</evidence>